<proteinExistence type="predicted"/>
<dbReference type="FunFam" id="3.30.70.360:FF:000001">
    <property type="entry name" value="N-acetyldiaminopimelate deacetylase"/>
    <property type="match status" value="1"/>
</dbReference>
<evidence type="ECO:0000313" key="2">
    <source>
        <dbReference type="EMBL" id="KFI29597.1"/>
    </source>
</evidence>
<dbReference type="AlphaFoldDB" id="A0A086Y5P7"/>
<keyword evidence="2" id="KW-0378">Hydrolase</keyword>
<dbReference type="PANTHER" id="PTHR11014:SF63">
    <property type="entry name" value="METALLOPEPTIDASE, PUTATIVE (AFU_ORTHOLOGUE AFUA_6G09600)-RELATED"/>
    <property type="match status" value="1"/>
</dbReference>
<dbReference type="SUPFAM" id="SSF53187">
    <property type="entry name" value="Zn-dependent exopeptidases"/>
    <property type="match status" value="1"/>
</dbReference>
<sequence length="397" mass="41919">MTIAGRIAAPQGGVRERIAESIAEFVALRQELHHHPELAFQERRTSARIAALLEGWGYEVTPLAGTGVIGTLRNGAGRRLAIRADIDALPIHEATGLTFASAVPGVMHACGHDGHTAILLAAARYLAETRRFRGTLHLIFQPAEEIGQGARRLIGEGLFDRFSVDAIFGLHNWPGVEEGRFGFIEGPAMAGIDQVDFRVRGKGGHGAAPHEAVDPVVAAAHAITALQSVVARNVDPLEAAVVTVGAIHGGAASNVIPDSVEMKLTLRSFSARTREVLAARVPALLTGVVQALGATAYIDYRPGFPAVVNHAAELRIAREAALAALGEGAVLPTLAPRTASEDFAWYLQEVPGAFLFLGNGEGAPLHSPEYRFNDAILLPGATLWAALAEAFLSGDIQ</sequence>
<feature type="binding site" evidence="1">
    <location>
        <position position="112"/>
    </location>
    <ligand>
        <name>Mn(2+)</name>
        <dbReference type="ChEBI" id="CHEBI:29035"/>
        <label>2</label>
    </ligand>
</feature>
<dbReference type="Gene3D" id="3.30.70.360">
    <property type="match status" value="1"/>
</dbReference>
<dbReference type="STRING" id="195105.CN97_15710"/>
<evidence type="ECO:0000313" key="3">
    <source>
        <dbReference type="Proteomes" id="UP000028826"/>
    </source>
</evidence>
<dbReference type="InterPro" id="IPR002933">
    <property type="entry name" value="Peptidase_M20"/>
</dbReference>
<dbReference type="GO" id="GO:0019877">
    <property type="term" value="P:diaminopimelate biosynthetic process"/>
    <property type="evidence" value="ECO:0007669"/>
    <property type="project" value="UniProtKB-ARBA"/>
</dbReference>
<dbReference type="NCBIfam" id="TIGR01891">
    <property type="entry name" value="amidohydrolases"/>
    <property type="match status" value="1"/>
</dbReference>
<dbReference type="Proteomes" id="UP000028826">
    <property type="component" value="Unassembled WGS sequence"/>
</dbReference>
<dbReference type="OrthoDB" id="9777385at2"/>
<dbReference type="eggNOG" id="COG1473">
    <property type="taxonomic scope" value="Bacteria"/>
</dbReference>
<name>A0A086Y5P7_9RHOB</name>
<dbReference type="Pfam" id="PF07687">
    <property type="entry name" value="M20_dimer"/>
    <property type="match status" value="1"/>
</dbReference>
<dbReference type="CDD" id="cd05666">
    <property type="entry name" value="M20_Acy1-like"/>
    <property type="match status" value="1"/>
</dbReference>
<dbReference type="InterPro" id="IPR017439">
    <property type="entry name" value="Amidohydrolase"/>
</dbReference>
<dbReference type="Pfam" id="PF01546">
    <property type="entry name" value="Peptidase_M20"/>
    <property type="match status" value="1"/>
</dbReference>
<dbReference type="SUPFAM" id="SSF55031">
    <property type="entry name" value="Bacterial exopeptidase dimerisation domain"/>
    <property type="match status" value="1"/>
</dbReference>
<comment type="caution">
    <text evidence="2">The sequence shown here is derived from an EMBL/GenBank/DDBJ whole genome shotgun (WGS) entry which is preliminary data.</text>
</comment>
<feature type="binding site" evidence="1">
    <location>
        <position position="171"/>
    </location>
    <ligand>
        <name>Mn(2+)</name>
        <dbReference type="ChEBI" id="CHEBI:29035"/>
        <label>2</label>
    </ligand>
</feature>
<dbReference type="InterPro" id="IPR011650">
    <property type="entry name" value="Peptidase_M20_dimer"/>
</dbReference>
<dbReference type="GO" id="GO:0050118">
    <property type="term" value="F:N-acetyldiaminopimelate deacetylase activity"/>
    <property type="evidence" value="ECO:0007669"/>
    <property type="project" value="UniProtKB-ARBA"/>
</dbReference>
<dbReference type="PANTHER" id="PTHR11014">
    <property type="entry name" value="PEPTIDASE M20 FAMILY MEMBER"/>
    <property type="match status" value="1"/>
</dbReference>
<dbReference type="EMBL" id="JGYG01000005">
    <property type="protein sequence ID" value="KFI29597.1"/>
    <property type="molecule type" value="Genomic_DNA"/>
</dbReference>
<feature type="binding site" evidence="1">
    <location>
        <position position="110"/>
    </location>
    <ligand>
        <name>Mn(2+)</name>
        <dbReference type="ChEBI" id="CHEBI:29035"/>
        <label>2</label>
    </ligand>
</feature>
<feature type="binding site" evidence="1">
    <location>
        <position position="145"/>
    </location>
    <ligand>
        <name>Mn(2+)</name>
        <dbReference type="ChEBI" id="CHEBI:29035"/>
        <label>2</label>
    </ligand>
</feature>
<gene>
    <name evidence="2" type="ORF">CN97_15710</name>
</gene>
<comment type="cofactor">
    <cofactor evidence="1">
        <name>Mn(2+)</name>
        <dbReference type="ChEBI" id="CHEBI:29035"/>
    </cofactor>
    <text evidence="1">The Mn(2+) ion enhances activity.</text>
</comment>
<dbReference type="Gene3D" id="3.40.630.10">
    <property type="entry name" value="Zn peptidases"/>
    <property type="match status" value="1"/>
</dbReference>
<reference evidence="2 3" key="1">
    <citation type="submission" date="2014-03" db="EMBL/GenBank/DDBJ databases">
        <title>Genome of Haematobacter massiliensis CCUG 47968.</title>
        <authorList>
            <person name="Wang D."/>
            <person name="Wang G."/>
        </authorList>
    </citation>
    <scope>NUCLEOTIDE SEQUENCE [LARGE SCALE GENOMIC DNA]</scope>
    <source>
        <strain evidence="2 3">CCUG 47968</strain>
    </source>
</reference>
<feature type="binding site" evidence="1">
    <location>
        <position position="366"/>
    </location>
    <ligand>
        <name>Mn(2+)</name>
        <dbReference type="ChEBI" id="CHEBI:29035"/>
        <label>2</label>
    </ligand>
</feature>
<keyword evidence="1" id="KW-0464">Manganese</keyword>
<evidence type="ECO:0000256" key="1">
    <source>
        <dbReference type="PIRSR" id="PIRSR005962-1"/>
    </source>
</evidence>
<protein>
    <submittedName>
        <fullName evidence="2">Amidohydrolase</fullName>
    </submittedName>
</protein>
<keyword evidence="3" id="KW-1185">Reference proteome</keyword>
<keyword evidence="1" id="KW-0479">Metal-binding</keyword>
<dbReference type="PIRSF" id="PIRSF005962">
    <property type="entry name" value="Pept_M20D_amidohydro"/>
    <property type="match status" value="1"/>
</dbReference>
<dbReference type="RefSeq" id="WP_051911111.1">
    <property type="nucleotide sequence ID" value="NZ_CAMIFG010000008.1"/>
</dbReference>
<accession>A0A086Y5P7</accession>
<dbReference type="InterPro" id="IPR036264">
    <property type="entry name" value="Bact_exopeptidase_dim_dom"/>
</dbReference>
<organism evidence="2 3">
    <name type="scientific">Haematobacter massiliensis</name>
    <dbReference type="NCBI Taxonomy" id="195105"/>
    <lineage>
        <taxon>Bacteria</taxon>
        <taxon>Pseudomonadati</taxon>
        <taxon>Pseudomonadota</taxon>
        <taxon>Alphaproteobacteria</taxon>
        <taxon>Rhodobacterales</taxon>
        <taxon>Paracoccaceae</taxon>
        <taxon>Haematobacter</taxon>
    </lineage>
</organism>
<dbReference type="GO" id="GO:0046872">
    <property type="term" value="F:metal ion binding"/>
    <property type="evidence" value="ECO:0007669"/>
    <property type="project" value="UniProtKB-KW"/>
</dbReference>